<dbReference type="InterPro" id="IPR051058">
    <property type="entry name" value="GDSL_Est/Lipase"/>
</dbReference>
<dbReference type="SUPFAM" id="SSF52266">
    <property type="entry name" value="SGNH hydrolase"/>
    <property type="match status" value="1"/>
</dbReference>
<dbReference type="EMBL" id="CALTRL010005836">
    <property type="protein sequence ID" value="CAH7687141.1"/>
    <property type="molecule type" value="Genomic_DNA"/>
</dbReference>
<dbReference type="GO" id="GO:0016787">
    <property type="term" value="F:hydrolase activity"/>
    <property type="evidence" value="ECO:0007669"/>
    <property type="project" value="UniProtKB-KW"/>
</dbReference>
<feature type="compositionally biased region" description="Polar residues" evidence="2">
    <location>
        <begin position="33"/>
        <end position="53"/>
    </location>
</feature>
<sequence length="701" mass="76658">MDNNNPPNSLYQCHPLSQQTYESDMSAFRRGNETTSQSLLEKSSSDRFNLNSGYKNSDNIISSSNNNNKTFNSSNNNNNSTFSSNNNYSSSVNNNNNNSGINQAYSDRDLNFNPEFEYLPSTQLNQAIDCSGPAYGYHQPSGLISEHNQNFQSSSSPQSFRRYSNSESLKNSSIYPGGLKYTLLPTELGSHPQYHHASPAPLFSNQHSQISSPPSPFSPNFSAMSRNPHLSDPSNNRQLPSPHQPYDLLAEYSPPGLRRQFYPEPVSVLSSVDEMKNSTVDGSMTNLKAIPKESFDLSNSHPPISGKAGPGARKKSLLRGYRRLGVIAITGFLLISAALVLVIFINRRRVKHDSQYTGGNDGDVVSQSGLGSARNTTLDGDGADPFNSSFSGSDDGLRGGSHGYDSLIVFGASYCDNAHSRPLNFKNSLKPPPYFKGRWTNGYVWNEYLSQVIGPAGGRTTLVNYAFGSATVDNNINGARVPDLQQQINAFVSDLGAQSLGAGPSTGKSLIAIWVGINSVTKIWDTILNEQVSARTQAAAQQSLIEAQTHINSTVDRLFGEVSNLIKSAPFRGAPPDLLMLPIPPAQMLLVNIRSAKGNAGSLRTLANLNDLFNSRFAERLHDFQSSLTNEQNIFTIDIPLVWHQFEEQPASAGLSVVDRPCITKEGVCSDPNSYLFWDTLHPTTHIHQLLATMMKDAIRA</sequence>
<proteinExistence type="predicted"/>
<feature type="region of interest" description="Disordered" evidence="2">
    <location>
        <begin position="29"/>
        <end position="106"/>
    </location>
</feature>
<protein>
    <submittedName>
        <fullName evidence="4">Expressed protein</fullName>
    </submittedName>
</protein>
<evidence type="ECO:0000256" key="3">
    <source>
        <dbReference type="SAM" id="Phobius"/>
    </source>
</evidence>
<dbReference type="InterPro" id="IPR036514">
    <property type="entry name" value="SGNH_hydro_sf"/>
</dbReference>
<feature type="region of interest" description="Disordered" evidence="2">
    <location>
        <begin position="139"/>
        <end position="165"/>
    </location>
</feature>
<feature type="compositionally biased region" description="Low complexity" evidence="2">
    <location>
        <begin position="204"/>
        <end position="222"/>
    </location>
</feature>
<dbReference type="PANTHER" id="PTHR45648:SF22">
    <property type="entry name" value="GDSL LIPASE_ACYLHYDROLASE FAMILY PROTEIN (AFU_ORTHOLOGUE AFUA_4G14700)"/>
    <property type="match status" value="1"/>
</dbReference>
<organism evidence="4 5">
    <name type="scientific">Phakopsora pachyrhizi</name>
    <name type="common">Asian soybean rust disease fungus</name>
    <dbReference type="NCBI Taxonomy" id="170000"/>
    <lineage>
        <taxon>Eukaryota</taxon>
        <taxon>Fungi</taxon>
        <taxon>Dikarya</taxon>
        <taxon>Basidiomycota</taxon>
        <taxon>Pucciniomycotina</taxon>
        <taxon>Pucciniomycetes</taxon>
        <taxon>Pucciniales</taxon>
        <taxon>Phakopsoraceae</taxon>
        <taxon>Phakopsora</taxon>
    </lineage>
</organism>
<feature type="compositionally biased region" description="Low complexity" evidence="2">
    <location>
        <begin position="54"/>
        <end position="99"/>
    </location>
</feature>
<dbReference type="PANTHER" id="PTHR45648">
    <property type="entry name" value="GDSL LIPASE/ACYLHYDROLASE FAMILY PROTEIN (AFU_ORTHOLOGUE AFUA_4G14700)"/>
    <property type="match status" value="1"/>
</dbReference>
<reference evidence="4" key="1">
    <citation type="submission" date="2022-06" db="EMBL/GenBank/DDBJ databases">
        <authorList>
            <consortium name="SYNGENTA / RWTH Aachen University"/>
        </authorList>
    </citation>
    <scope>NUCLEOTIDE SEQUENCE</scope>
</reference>
<keyword evidence="3" id="KW-1133">Transmembrane helix</keyword>
<dbReference type="Gene3D" id="3.40.50.1110">
    <property type="entry name" value="SGNH hydrolase"/>
    <property type="match status" value="1"/>
</dbReference>
<dbReference type="Proteomes" id="UP001153365">
    <property type="component" value="Unassembled WGS sequence"/>
</dbReference>
<keyword evidence="1" id="KW-0378">Hydrolase</keyword>
<evidence type="ECO:0000313" key="5">
    <source>
        <dbReference type="Proteomes" id="UP001153365"/>
    </source>
</evidence>
<feature type="compositionally biased region" description="Low complexity" evidence="2">
    <location>
        <begin position="148"/>
        <end position="165"/>
    </location>
</feature>
<gene>
    <name evidence="4" type="ORF">PPACK8108_LOCUS21881</name>
</gene>
<name>A0AAV0BKE5_PHAPC</name>
<dbReference type="CDD" id="cd01846">
    <property type="entry name" value="fatty_acyltransferase_like"/>
    <property type="match status" value="1"/>
</dbReference>
<feature type="region of interest" description="Disordered" evidence="2">
    <location>
        <begin position="355"/>
        <end position="391"/>
    </location>
</feature>
<evidence type="ECO:0000313" key="4">
    <source>
        <dbReference type="EMBL" id="CAH7687141.1"/>
    </source>
</evidence>
<feature type="region of interest" description="Disordered" evidence="2">
    <location>
        <begin position="192"/>
        <end position="245"/>
    </location>
</feature>
<feature type="transmembrane region" description="Helical" evidence="3">
    <location>
        <begin position="324"/>
        <end position="345"/>
    </location>
</feature>
<feature type="compositionally biased region" description="Polar residues" evidence="2">
    <location>
        <begin position="365"/>
        <end position="378"/>
    </location>
</feature>
<comment type="caution">
    <text evidence="4">The sequence shown here is derived from an EMBL/GenBank/DDBJ whole genome shotgun (WGS) entry which is preliminary data.</text>
</comment>
<evidence type="ECO:0000256" key="1">
    <source>
        <dbReference type="ARBA" id="ARBA00022801"/>
    </source>
</evidence>
<evidence type="ECO:0000256" key="2">
    <source>
        <dbReference type="SAM" id="MobiDB-lite"/>
    </source>
</evidence>
<keyword evidence="3" id="KW-0472">Membrane</keyword>
<dbReference type="AlphaFoldDB" id="A0AAV0BKE5"/>
<keyword evidence="5" id="KW-1185">Reference proteome</keyword>
<keyword evidence="3" id="KW-0812">Transmembrane</keyword>
<accession>A0AAV0BKE5</accession>
<feature type="compositionally biased region" description="Polar residues" evidence="2">
    <location>
        <begin position="232"/>
        <end position="241"/>
    </location>
</feature>